<evidence type="ECO:0000313" key="1">
    <source>
        <dbReference type="EMBL" id="AEE54663.1"/>
    </source>
</evidence>
<accession>F4L8F5</accession>
<dbReference type="HOGENOM" id="CLU_1576303_0_0_10"/>
<name>F4L8F5_HALH1</name>
<evidence type="ECO:0000313" key="2">
    <source>
        <dbReference type="Proteomes" id="UP000008461"/>
    </source>
</evidence>
<dbReference type="KEGG" id="hhy:Halhy_6854"/>
<dbReference type="Proteomes" id="UP000008461">
    <property type="component" value="Plasmid pHALHY03"/>
</dbReference>
<keyword evidence="1" id="KW-0614">Plasmid</keyword>
<dbReference type="RefSeq" id="WP_013769179.1">
    <property type="nucleotide sequence ID" value="NC_015513.1"/>
</dbReference>
<organism evidence="1 2">
    <name type="scientific">Haliscomenobacter hydrossis (strain ATCC 27775 / DSM 1100 / LMG 10767 / O)</name>
    <dbReference type="NCBI Taxonomy" id="760192"/>
    <lineage>
        <taxon>Bacteria</taxon>
        <taxon>Pseudomonadati</taxon>
        <taxon>Bacteroidota</taxon>
        <taxon>Saprospiria</taxon>
        <taxon>Saprospirales</taxon>
        <taxon>Haliscomenobacteraceae</taxon>
        <taxon>Haliscomenobacter</taxon>
    </lineage>
</organism>
<geneLocation type="plasmid" evidence="1 2">
    <name>pHALHY03</name>
</geneLocation>
<dbReference type="EMBL" id="CP002694">
    <property type="protein sequence ID" value="AEE54663.1"/>
    <property type="molecule type" value="Genomic_DNA"/>
</dbReference>
<keyword evidence="2" id="KW-1185">Reference proteome</keyword>
<dbReference type="OrthoDB" id="10006499at2"/>
<sequence length="169" mass="19867">MFAFTSDTLVWKGQDKHFQLFSGEELLLDLRYLTSGEQECRINGRSFFFERRGFWNPIYQVCEDGIQVMRMQHQFWGSKAHITFAALDEPLEMRYKNDPQLSIVISKGTEQIIRYALQLGLQKPPFRIELGNFMLEVDQLLLLLTLCFILTKDIVREYHGAQDELLLLL</sequence>
<proteinExistence type="predicted"/>
<dbReference type="AlphaFoldDB" id="F4L8F5"/>
<reference evidence="1 2" key="1">
    <citation type="journal article" date="2011" name="Stand. Genomic Sci.">
        <title>Complete genome sequence of Haliscomenobacter hydrossis type strain (O).</title>
        <authorList>
            <consortium name="US DOE Joint Genome Institute (JGI-PGF)"/>
            <person name="Daligault H."/>
            <person name="Lapidus A."/>
            <person name="Zeytun A."/>
            <person name="Nolan M."/>
            <person name="Lucas S."/>
            <person name="Del Rio T.G."/>
            <person name="Tice H."/>
            <person name="Cheng J.F."/>
            <person name="Tapia R."/>
            <person name="Han C."/>
            <person name="Goodwin L."/>
            <person name="Pitluck S."/>
            <person name="Liolios K."/>
            <person name="Pagani I."/>
            <person name="Ivanova N."/>
            <person name="Huntemann M."/>
            <person name="Mavromatis K."/>
            <person name="Mikhailova N."/>
            <person name="Pati A."/>
            <person name="Chen A."/>
            <person name="Palaniappan K."/>
            <person name="Land M."/>
            <person name="Hauser L."/>
            <person name="Brambilla E.M."/>
            <person name="Rohde M."/>
            <person name="Verbarg S."/>
            <person name="Goker M."/>
            <person name="Bristow J."/>
            <person name="Eisen J.A."/>
            <person name="Markowitz V."/>
            <person name="Hugenholtz P."/>
            <person name="Kyrpides N.C."/>
            <person name="Klenk H.P."/>
            <person name="Woyke T."/>
        </authorList>
    </citation>
    <scope>NUCLEOTIDE SEQUENCE [LARGE SCALE GENOMIC DNA]</scope>
    <source>
        <strain evidence="2">ATCC 27775 / DSM 1100 / LMG 10767 / O</strain>
        <plasmid evidence="2">Plasmid pHALHY03</plasmid>
    </source>
</reference>
<protein>
    <submittedName>
        <fullName evidence="1">Uncharacterized protein</fullName>
    </submittedName>
</protein>
<gene>
    <name evidence="1" type="ordered locus">Halhy_6854</name>
</gene>
<reference key="2">
    <citation type="submission" date="2011-04" db="EMBL/GenBank/DDBJ databases">
        <title>Complete sequence of plasmid 3 of Haliscomenobacter hydrossis DSM 1100.</title>
        <authorList>
            <consortium name="US DOE Joint Genome Institute (JGI-PGF)"/>
            <person name="Lucas S."/>
            <person name="Han J."/>
            <person name="Lapidus A."/>
            <person name="Bruce D."/>
            <person name="Goodwin L."/>
            <person name="Pitluck S."/>
            <person name="Peters L."/>
            <person name="Kyrpides N."/>
            <person name="Mavromatis K."/>
            <person name="Ivanova N."/>
            <person name="Ovchinnikova G."/>
            <person name="Pagani I."/>
            <person name="Daligault H."/>
            <person name="Detter J.C."/>
            <person name="Han C."/>
            <person name="Land M."/>
            <person name="Hauser L."/>
            <person name="Markowitz V."/>
            <person name="Cheng J.-F."/>
            <person name="Hugenholtz P."/>
            <person name="Woyke T."/>
            <person name="Wu D."/>
            <person name="Verbarg S."/>
            <person name="Frueling A."/>
            <person name="Brambilla E."/>
            <person name="Klenk H.-P."/>
            <person name="Eisen J.A."/>
        </authorList>
    </citation>
    <scope>NUCLEOTIDE SEQUENCE</scope>
    <source>
        <strain>DSM 1100</strain>
    </source>
</reference>